<reference evidence="2 3" key="1">
    <citation type="submission" date="2017-11" db="EMBL/GenBank/DDBJ databases">
        <title>Streptomyces carmine sp. nov., a novel actinomycete isolated from Sophora alopecuroides in Xinjiang, China.</title>
        <authorList>
            <person name="Wang Y."/>
            <person name="Luo X."/>
            <person name="Wan C."/>
            <person name="Zhang L."/>
        </authorList>
    </citation>
    <scope>NUCLEOTIDE SEQUENCE [LARGE SCALE GENOMIC DNA]</scope>
    <source>
        <strain evidence="2 3">TRM SA0054</strain>
    </source>
</reference>
<protein>
    <submittedName>
        <fullName evidence="2">Uncharacterized protein</fullName>
    </submittedName>
</protein>
<comment type="caution">
    <text evidence="2">The sequence shown here is derived from an EMBL/GenBank/DDBJ whole genome shotgun (WGS) entry which is preliminary data.</text>
</comment>
<dbReference type="EMBL" id="PGGW01000067">
    <property type="protein sequence ID" value="PJE95178.1"/>
    <property type="molecule type" value="Genomic_DNA"/>
</dbReference>
<feature type="region of interest" description="Disordered" evidence="1">
    <location>
        <begin position="34"/>
        <end position="72"/>
    </location>
</feature>
<evidence type="ECO:0000256" key="1">
    <source>
        <dbReference type="SAM" id="MobiDB-lite"/>
    </source>
</evidence>
<accession>A0A2M8LT88</accession>
<dbReference type="AlphaFoldDB" id="A0A2M8LT88"/>
<sequence>MSGHWSATPIYDSLCAEYRRLFRALPGDRTGEEELRFTGFGTGTARWDGGRHGGGRLPALPPAPRDGRRYER</sequence>
<name>A0A2M8LT88_9ACTN</name>
<evidence type="ECO:0000313" key="3">
    <source>
        <dbReference type="Proteomes" id="UP000230407"/>
    </source>
</evidence>
<proteinExistence type="predicted"/>
<dbReference type="Proteomes" id="UP000230407">
    <property type="component" value="Unassembled WGS sequence"/>
</dbReference>
<keyword evidence="3" id="KW-1185">Reference proteome</keyword>
<gene>
    <name evidence="2" type="ORF">CUT44_24505</name>
</gene>
<evidence type="ECO:0000313" key="2">
    <source>
        <dbReference type="EMBL" id="PJE95178.1"/>
    </source>
</evidence>
<organism evidence="2 3">
    <name type="scientific">Streptomyces carminius</name>
    <dbReference type="NCBI Taxonomy" id="2665496"/>
    <lineage>
        <taxon>Bacteria</taxon>
        <taxon>Bacillati</taxon>
        <taxon>Actinomycetota</taxon>
        <taxon>Actinomycetes</taxon>
        <taxon>Kitasatosporales</taxon>
        <taxon>Streptomycetaceae</taxon>
        <taxon>Streptomyces</taxon>
    </lineage>
</organism>